<proteinExistence type="predicted"/>
<name>F7NGC6_9FIRM</name>
<reference evidence="1 2" key="1">
    <citation type="journal article" date="2011" name="EMBO J.">
        <title>Structural diversity of bacterial flagellar motors.</title>
        <authorList>
            <person name="Chen S."/>
            <person name="Beeby M."/>
            <person name="Murphy G.E."/>
            <person name="Leadbetter J.R."/>
            <person name="Hendrixson D.R."/>
            <person name="Briegel A."/>
            <person name="Li Z."/>
            <person name="Shi J."/>
            <person name="Tocheva E.I."/>
            <person name="Muller A."/>
            <person name="Dobro M.J."/>
            <person name="Jensen G.J."/>
        </authorList>
    </citation>
    <scope>NUCLEOTIDE SEQUENCE [LARGE SCALE GENOMIC DNA]</scope>
    <source>
        <strain evidence="1 2">DSM 6540</strain>
    </source>
</reference>
<protein>
    <submittedName>
        <fullName evidence="1">Uncharacterized protein</fullName>
    </submittedName>
</protein>
<evidence type="ECO:0000313" key="1">
    <source>
        <dbReference type="EMBL" id="EGO64919.1"/>
    </source>
</evidence>
<dbReference type="EMBL" id="AFGF01000041">
    <property type="protein sequence ID" value="EGO64919.1"/>
    <property type="molecule type" value="Genomic_DNA"/>
</dbReference>
<gene>
    <name evidence="1" type="ORF">ALO_05548</name>
</gene>
<keyword evidence="2" id="KW-1185">Reference proteome</keyword>
<evidence type="ECO:0000313" key="2">
    <source>
        <dbReference type="Proteomes" id="UP000003240"/>
    </source>
</evidence>
<dbReference type="Proteomes" id="UP000003240">
    <property type="component" value="Unassembled WGS sequence"/>
</dbReference>
<sequence length="153" mass="16853">MAIFCVVVLGLIQLLLFFDESRIFLSRIDKLEGDRVALEFTPDNPGNEAEGRSVWQEFQILRRGQKMQIKVLTGSGNQVYIKINGNRAGTLAPGLATVTVYDGDYLEIDATLQTEPVSYQVVKVDPGIVSPFAGAILETRGDTAPIGRIKLKR</sequence>
<comment type="caution">
    <text evidence="1">The sequence shown here is derived from an EMBL/GenBank/DDBJ whole genome shotgun (WGS) entry which is preliminary data.</text>
</comment>
<organism evidence="1 2">
    <name type="scientific">Acetonema longum DSM 6540</name>
    <dbReference type="NCBI Taxonomy" id="1009370"/>
    <lineage>
        <taxon>Bacteria</taxon>
        <taxon>Bacillati</taxon>
        <taxon>Bacillota</taxon>
        <taxon>Negativicutes</taxon>
        <taxon>Acetonemataceae</taxon>
        <taxon>Acetonema</taxon>
    </lineage>
</organism>
<dbReference type="AlphaFoldDB" id="F7NGC6"/>
<accession>F7NGC6</accession>
<dbReference type="eggNOG" id="ENOG5032X5A">
    <property type="taxonomic scope" value="Bacteria"/>
</dbReference>
<dbReference type="STRING" id="1009370.ALO_05548"/>